<feature type="compositionally biased region" description="Pro residues" evidence="7">
    <location>
        <begin position="224"/>
        <end position="235"/>
    </location>
</feature>
<feature type="domain" description="Tetrapyrrole methylase" evidence="8">
    <location>
        <begin position="5"/>
        <end position="203"/>
    </location>
</feature>
<evidence type="ECO:0000256" key="6">
    <source>
        <dbReference type="HAMAP-Rule" id="MF_01877"/>
    </source>
</evidence>
<keyword evidence="2 6" id="KW-0698">rRNA processing</keyword>
<dbReference type="NCBIfam" id="TIGR00096">
    <property type="entry name" value="16S rRNA (cytidine(1402)-2'-O)-methyltransferase"/>
    <property type="match status" value="1"/>
</dbReference>
<protein>
    <recommendedName>
        <fullName evidence="6">Ribosomal RNA small subunit methyltransferase I</fullName>
        <ecNumber evidence="6">2.1.1.198</ecNumber>
    </recommendedName>
    <alternativeName>
        <fullName evidence="6">16S rRNA 2'-O-ribose C1402 methyltransferase</fullName>
    </alternativeName>
    <alternativeName>
        <fullName evidence="6">rRNA (cytidine-2'-O-)-methyltransferase RsmI</fullName>
    </alternativeName>
</protein>
<dbReference type="InterPro" id="IPR000878">
    <property type="entry name" value="4pyrrol_Mease"/>
</dbReference>
<evidence type="ECO:0000256" key="7">
    <source>
        <dbReference type="SAM" id="MobiDB-lite"/>
    </source>
</evidence>
<dbReference type="SUPFAM" id="SSF53790">
    <property type="entry name" value="Tetrapyrrole methylase"/>
    <property type="match status" value="1"/>
</dbReference>
<evidence type="ECO:0000256" key="5">
    <source>
        <dbReference type="ARBA" id="ARBA00022691"/>
    </source>
</evidence>
<evidence type="ECO:0000256" key="3">
    <source>
        <dbReference type="ARBA" id="ARBA00022603"/>
    </source>
</evidence>
<dbReference type="PANTHER" id="PTHR46111:SF1">
    <property type="entry name" value="RIBOSOMAL RNA SMALL SUBUNIT METHYLTRANSFERASE I"/>
    <property type="match status" value="1"/>
</dbReference>
<evidence type="ECO:0000313" key="9">
    <source>
        <dbReference type="EMBL" id="WRP14252.1"/>
    </source>
</evidence>
<dbReference type="EMBL" id="CP141614">
    <property type="protein sequence ID" value="WRP14252.1"/>
    <property type="molecule type" value="Genomic_DNA"/>
</dbReference>
<evidence type="ECO:0000256" key="1">
    <source>
        <dbReference type="ARBA" id="ARBA00022490"/>
    </source>
</evidence>
<dbReference type="RefSeq" id="WP_324668557.1">
    <property type="nucleotide sequence ID" value="NZ_CP141614.1"/>
</dbReference>
<dbReference type="InterPro" id="IPR008189">
    <property type="entry name" value="rRNA_ssu_MeTfrase_I"/>
</dbReference>
<keyword evidence="5 6" id="KW-0949">S-adenosyl-L-methionine</keyword>
<comment type="similarity">
    <text evidence="6">Belongs to the methyltransferase superfamily. RsmI family.</text>
</comment>
<proteinExistence type="inferred from homology"/>
<comment type="function">
    <text evidence="6">Catalyzes the 2'-O-methylation of the ribose of cytidine 1402 (C1402) in 16S rRNA.</text>
</comment>
<dbReference type="Gene3D" id="3.30.950.10">
    <property type="entry name" value="Methyltransferase, Cobalt-precorrin-4 Transmethylase, Domain 2"/>
    <property type="match status" value="1"/>
</dbReference>
<dbReference type="Pfam" id="PF00590">
    <property type="entry name" value="TP_methylase"/>
    <property type="match status" value="1"/>
</dbReference>
<dbReference type="EC" id="2.1.1.198" evidence="6"/>
<dbReference type="Gene3D" id="3.40.1010.10">
    <property type="entry name" value="Cobalt-precorrin-4 Transmethylase, Domain 1"/>
    <property type="match status" value="1"/>
</dbReference>
<evidence type="ECO:0000256" key="4">
    <source>
        <dbReference type="ARBA" id="ARBA00022679"/>
    </source>
</evidence>
<dbReference type="PANTHER" id="PTHR46111">
    <property type="entry name" value="RIBOSOMAL RNA SMALL SUBUNIT METHYLTRANSFERASE I"/>
    <property type="match status" value="1"/>
</dbReference>
<dbReference type="GO" id="GO:0008168">
    <property type="term" value="F:methyltransferase activity"/>
    <property type="evidence" value="ECO:0007669"/>
    <property type="project" value="UniProtKB-KW"/>
</dbReference>
<feature type="region of interest" description="Disordered" evidence="7">
    <location>
        <begin position="222"/>
        <end position="241"/>
    </location>
</feature>
<dbReference type="Proteomes" id="UP001333102">
    <property type="component" value="Chromosome"/>
</dbReference>
<dbReference type="HAMAP" id="MF_01877">
    <property type="entry name" value="16SrRNA_methyltr_I"/>
    <property type="match status" value="1"/>
</dbReference>
<reference evidence="10" key="1">
    <citation type="submission" date="2023-12" db="EMBL/GenBank/DDBJ databases">
        <title>Novel isolates from deep terrestrial aquifers shed light on the physiology and ecology of the class Limnochordia.</title>
        <authorList>
            <person name="Karnachuk O.V."/>
            <person name="Lukina A.P."/>
            <person name="Avakyan M.R."/>
            <person name="Kadnikov V."/>
            <person name="Begmatov S."/>
            <person name="Beletsky A.V."/>
            <person name="Mardanov A.V."/>
            <person name="Ravin N.V."/>
        </authorList>
    </citation>
    <scope>NUCLEOTIDE SEQUENCE [LARGE SCALE GENOMIC DNA]</scope>
    <source>
        <strain evidence="10">LN</strain>
    </source>
</reference>
<keyword evidence="4 6" id="KW-0808">Transferase</keyword>
<organism evidence="9 10">
    <name type="scientific">Geochorda subterranea</name>
    <dbReference type="NCBI Taxonomy" id="3109564"/>
    <lineage>
        <taxon>Bacteria</taxon>
        <taxon>Bacillati</taxon>
        <taxon>Bacillota</taxon>
        <taxon>Limnochordia</taxon>
        <taxon>Limnochordales</taxon>
        <taxon>Geochordaceae</taxon>
        <taxon>Geochorda</taxon>
    </lineage>
</organism>
<keyword evidence="3 6" id="KW-0489">Methyltransferase</keyword>
<keyword evidence="1 6" id="KW-0963">Cytoplasm</keyword>
<sequence>MSGTLWVCATPIGNLQDVSLRLLETLQRVDLIAAEDTRRTLKLLNAHGIRRPLVSFHEHNARQRLPELLARLHAGQSVALVTDAGTPVVSDPGADLVRAAHEAGVAVRVIPGASAVVAALAVAGLPAEPFWFEGFLPARRRARLRRLEWLRALPATLVFFEAPHRLGESLADMAAVLGDREAALARELTKVHESVVRDTLSGLARRVEQGEVPAVGELTLVVAPPAPGSPEPGPSGEPGSD</sequence>
<dbReference type="GO" id="GO:0032259">
    <property type="term" value="P:methylation"/>
    <property type="evidence" value="ECO:0007669"/>
    <property type="project" value="UniProtKB-KW"/>
</dbReference>
<keyword evidence="10" id="KW-1185">Reference proteome</keyword>
<gene>
    <name evidence="6 9" type="primary">rsmI</name>
    <name evidence="9" type="ORF">VLY81_12630</name>
</gene>
<name>A0ABZ1BN84_9FIRM</name>
<comment type="subcellular location">
    <subcellularLocation>
        <location evidence="6">Cytoplasm</location>
    </subcellularLocation>
</comment>
<comment type="catalytic activity">
    <reaction evidence="6">
        <text>cytidine(1402) in 16S rRNA + S-adenosyl-L-methionine = 2'-O-methylcytidine(1402) in 16S rRNA + S-adenosyl-L-homocysteine + H(+)</text>
        <dbReference type="Rhea" id="RHEA:42924"/>
        <dbReference type="Rhea" id="RHEA-COMP:10285"/>
        <dbReference type="Rhea" id="RHEA-COMP:10286"/>
        <dbReference type="ChEBI" id="CHEBI:15378"/>
        <dbReference type="ChEBI" id="CHEBI:57856"/>
        <dbReference type="ChEBI" id="CHEBI:59789"/>
        <dbReference type="ChEBI" id="CHEBI:74495"/>
        <dbReference type="ChEBI" id="CHEBI:82748"/>
        <dbReference type="EC" id="2.1.1.198"/>
    </reaction>
</comment>
<dbReference type="PIRSF" id="PIRSF005917">
    <property type="entry name" value="MTase_YraL"/>
    <property type="match status" value="1"/>
</dbReference>
<dbReference type="InterPro" id="IPR014776">
    <property type="entry name" value="4pyrrole_Mease_sub2"/>
</dbReference>
<dbReference type="CDD" id="cd11648">
    <property type="entry name" value="RsmI"/>
    <property type="match status" value="1"/>
</dbReference>
<accession>A0ABZ1BN84</accession>
<evidence type="ECO:0000256" key="2">
    <source>
        <dbReference type="ARBA" id="ARBA00022552"/>
    </source>
</evidence>
<dbReference type="InterPro" id="IPR035996">
    <property type="entry name" value="4pyrrol_Methylase_sf"/>
</dbReference>
<evidence type="ECO:0000259" key="8">
    <source>
        <dbReference type="Pfam" id="PF00590"/>
    </source>
</evidence>
<evidence type="ECO:0000313" key="10">
    <source>
        <dbReference type="Proteomes" id="UP001333102"/>
    </source>
</evidence>
<dbReference type="InterPro" id="IPR014777">
    <property type="entry name" value="4pyrrole_Mease_sub1"/>
</dbReference>